<dbReference type="InterPro" id="IPR036047">
    <property type="entry name" value="F-box-like_dom_sf"/>
</dbReference>
<feature type="region of interest" description="Disordered" evidence="1">
    <location>
        <begin position="395"/>
        <end position="426"/>
    </location>
</feature>
<protein>
    <recommendedName>
        <fullName evidence="2">F-box domain-containing protein</fullName>
    </recommendedName>
</protein>
<comment type="caution">
    <text evidence="3">The sequence shown here is derived from an EMBL/GenBank/DDBJ whole genome shotgun (WGS) entry which is preliminary data.</text>
</comment>
<dbReference type="SUPFAM" id="SSF81383">
    <property type="entry name" value="F-box domain"/>
    <property type="match status" value="2"/>
</dbReference>
<feature type="region of interest" description="Disordered" evidence="1">
    <location>
        <begin position="1"/>
        <end position="60"/>
    </location>
</feature>
<reference evidence="3" key="1">
    <citation type="submission" date="2020-07" db="EMBL/GenBank/DDBJ databases">
        <title>Genome sequence and genetic diversity analysis of an under-domesticated orphan crop, white fonio (Digitaria exilis).</title>
        <authorList>
            <person name="Bennetzen J.L."/>
            <person name="Chen S."/>
            <person name="Ma X."/>
            <person name="Wang X."/>
            <person name="Yssel A.E.J."/>
            <person name="Chaluvadi S.R."/>
            <person name="Johnson M."/>
            <person name="Gangashetty P."/>
            <person name="Hamidou F."/>
            <person name="Sanogo M.D."/>
            <person name="Zwaenepoel A."/>
            <person name="Wallace J."/>
            <person name="Van De Peer Y."/>
            <person name="Van Deynze A."/>
        </authorList>
    </citation>
    <scope>NUCLEOTIDE SEQUENCE</scope>
    <source>
        <tissue evidence="3">Leaves</tissue>
    </source>
</reference>
<dbReference type="PANTHER" id="PTHR32133">
    <property type="entry name" value="OS07G0120400 PROTEIN"/>
    <property type="match status" value="1"/>
</dbReference>
<feature type="compositionally biased region" description="Pro residues" evidence="1">
    <location>
        <begin position="39"/>
        <end position="48"/>
    </location>
</feature>
<dbReference type="Proteomes" id="UP000636709">
    <property type="component" value="Unassembled WGS sequence"/>
</dbReference>
<keyword evidence="4" id="KW-1185">Reference proteome</keyword>
<evidence type="ECO:0000256" key="1">
    <source>
        <dbReference type="SAM" id="MobiDB-lite"/>
    </source>
</evidence>
<evidence type="ECO:0000313" key="3">
    <source>
        <dbReference type="EMBL" id="KAF8713940.1"/>
    </source>
</evidence>
<organism evidence="3 4">
    <name type="scientific">Digitaria exilis</name>
    <dbReference type="NCBI Taxonomy" id="1010633"/>
    <lineage>
        <taxon>Eukaryota</taxon>
        <taxon>Viridiplantae</taxon>
        <taxon>Streptophyta</taxon>
        <taxon>Embryophyta</taxon>
        <taxon>Tracheophyta</taxon>
        <taxon>Spermatophyta</taxon>
        <taxon>Magnoliopsida</taxon>
        <taxon>Liliopsida</taxon>
        <taxon>Poales</taxon>
        <taxon>Poaceae</taxon>
        <taxon>PACMAD clade</taxon>
        <taxon>Panicoideae</taxon>
        <taxon>Panicodae</taxon>
        <taxon>Paniceae</taxon>
        <taxon>Anthephorinae</taxon>
        <taxon>Digitaria</taxon>
    </lineage>
</organism>
<feature type="compositionally biased region" description="Polar residues" evidence="1">
    <location>
        <begin position="27"/>
        <end position="37"/>
    </location>
</feature>
<proteinExistence type="predicted"/>
<name>A0A835EVZ6_9POAL</name>
<dbReference type="Gene3D" id="1.20.1280.50">
    <property type="match status" value="1"/>
</dbReference>
<dbReference type="Pfam" id="PF00646">
    <property type="entry name" value="F-box"/>
    <property type="match status" value="2"/>
</dbReference>
<gene>
    <name evidence="3" type="ORF">HU200_027922</name>
</gene>
<evidence type="ECO:0000259" key="2">
    <source>
        <dbReference type="SMART" id="SM00256"/>
    </source>
</evidence>
<feature type="domain" description="F-box" evidence="2">
    <location>
        <begin position="62"/>
        <end position="105"/>
    </location>
</feature>
<dbReference type="OrthoDB" id="682170at2759"/>
<dbReference type="PANTHER" id="PTHR32133:SF386">
    <property type="entry name" value="F-BOX DOMAIN-CONTAINING PROTEIN"/>
    <property type="match status" value="1"/>
</dbReference>
<dbReference type="SMART" id="SM00256">
    <property type="entry name" value="FBOX"/>
    <property type="match status" value="2"/>
</dbReference>
<feature type="compositionally biased region" description="Polar residues" evidence="1">
    <location>
        <begin position="407"/>
        <end position="417"/>
    </location>
</feature>
<accession>A0A835EVZ6</accession>
<feature type="compositionally biased region" description="Low complexity" evidence="1">
    <location>
        <begin position="8"/>
        <end position="17"/>
    </location>
</feature>
<feature type="domain" description="F-box" evidence="2">
    <location>
        <begin position="437"/>
        <end position="480"/>
    </location>
</feature>
<dbReference type="EMBL" id="JACEFO010001739">
    <property type="protein sequence ID" value="KAF8713940.1"/>
    <property type="molecule type" value="Genomic_DNA"/>
</dbReference>
<dbReference type="AlphaFoldDB" id="A0A835EVZ6"/>
<evidence type="ECO:0000313" key="4">
    <source>
        <dbReference type="Proteomes" id="UP000636709"/>
    </source>
</evidence>
<dbReference type="InterPro" id="IPR001810">
    <property type="entry name" value="F-box_dom"/>
</dbReference>
<sequence>MKYTMVSGARSATSLRLRAARGRTHRIPTQSARSDQTLAPPPPPPPPGDSNQPSSMAPPPQLLDELVEEVLIRFPPDDPASLLRAALVCKRWSRLVSARRFRARFRSFHRELPMLGAVVNTGAFVKNDGFVSTSSFRCQVPADLRDGSMVLDARHGRVLFHSVRRGSQPWIPTLTLWDPITGERRELPRLPDPYGGSSNFAVLCAAAGCNHLDCSHGGPFLVVAVVVDNSMTFARVYSSQDREWGDPTFAAHINESLGRTDHLDLVPGALAGNAVYFQFHTTDAVVKFDLATREMVLIRLPAIASKRPISLVTIEDGDLGFAVTKDSMLYLWSRVAGTGEEARWEQSRVIELKEILPATSLRHPPIMIGIAWDPPDHPAPTGSLVPPSRGLLPSTGINGDRSLARDPSSSSRTSFHLPQTDRPGKASTMAAPQWQELYEVLLEEVLVRLPPDDPASLLHAALVCKRWARVVSGRGFRARFRGFHCGSGGGGGAPMLGFLCDLRGDRDDGAVSRFVPTSSFRPRPTELRGWRAADARHGRVLIYPLRKRFAAGSRTPDLTVCVPATGELRRLPAASPRPRPSSWSAALLDGHHHHRPGCHDDGDGPFRVVLVGTTTDMDGIFSSVYSSVDDAWSEASASTAAHPDSSPTCLESVPGVHVGNALHFLFQGSASILRYDLDSREVSLIQRPPACTYYQGRPLLMTMEDGKLGFAAVNHSTLSLWPREMGAEQSHWA</sequence>